<dbReference type="OrthoDB" id="6169231at2"/>
<sequence length="109" mass="12367">MSNQPQNPLRLMPAPETATIELLYRTFGDVLIPLEKLRVQYFRNINAERFSAEINSGRIQLPVTTLDGSRKALRYAHIRHVAALIDIQAYKADEVHAKTHADATEETQP</sequence>
<dbReference type="Proteomes" id="UP000296468">
    <property type="component" value="Chromosome"/>
</dbReference>
<evidence type="ECO:0000313" key="1">
    <source>
        <dbReference type="EMBL" id="QBZ91155.1"/>
    </source>
</evidence>
<dbReference type="EMBL" id="CP035088">
    <property type="protein sequence ID" value="QBZ91155.1"/>
    <property type="molecule type" value="Genomic_DNA"/>
</dbReference>
<dbReference type="InterPro" id="IPR020518">
    <property type="entry name" value="Tscrpt_reg_PrtN"/>
</dbReference>
<dbReference type="GO" id="GO:0006355">
    <property type="term" value="P:regulation of DNA-templated transcription"/>
    <property type="evidence" value="ECO:0007669"/>
    <property type="project" value="InterPro"/>
</dbReference>
<evidence type="ECO:0000313" key="2">
    <source>
        <dbReference type="Proteomes" id="UP000296468"/>
    </source>
</evidence>
<gene>
    <name evidence="1" type="ORF">EPZ47_21405</name>
</gene>
<proteinExistence type="predicted"/>
<dbReference type="AlphaFoldDB" id="A0A4P7PKK4"/>
<protein>
    <submittedName>
        <fullName evidence="1">Transcriptional regulator</fullName>
    </submittedName>
</protein>
<reference evidence="1 2" key="1">
    <citation type="journal article" date="2019" name="Front. Microbiol.">
        <title>In silico and Genetic Analyses of Cyclic Lipopeptide Synthetic Gene Clusters in Pseudomonas sp. 11K1.</title>
        <authorList>
            <person name="Zhao H."/>
            <person name="Liu Y.P."/>
            <person name="Zhang L.Q."/>
        </authorList>
    </citation>
    <scope>NUCLEOTIDE SEQUENCE [LARGE SCALE GENOMIC DNA]</scope>
    <source>
        <strain evidence="1 2">11K1</strain>
    </source>
</reference>
<accession>A0A4P7PKK4</accession>
<dbReference type="KEGG" id="pvk:EPZ47_21405"/>
<dbReference type="Pfam" id="PF11112">
    <property type="entry name" value="PyocinActivator"/>
    <property type="match status" value="1"/>
</dbReference>
<name>A0A4P7PKK4_9PSED</name>
<dbReference type="RefSeq" id="WP_135846619.1">
    <property type="nucleotide sequence ID" value="NZ_CP035088.1"/>
</dbReference>
<organism evidence="1 2">
    <name type="scientific">Pseudomonas viciae</name>
    <dbReference type="NCBI Taxonomy" id="2505979"/>
    <lineage>
        <taxon>Bacteria</taxon>
        <taxon>Pseudomonadati</taxon>
        <taxon>Pseudomonadota</taxon>
        <taxon>Gammaproteobacteria</taxon>
        <taxon>Pseudomonadales</taxon>
        <taxon>Pseudomonadaceae</taxon>
        <taxon>Pseudomonas</taxon>
    </lineage>
</organism>